<dbReference type="EMBL" id="FQXO01000069">
    <property type="protein sequence ID" value="SHH77466.1"/>
    <property type="molecule type" value="Genomic_DNA"/>
</dbReference>
<dbReference type="Proteomes" id="UP000183967">
    <property type="component" value="Unassembled WGS sequence"/>
</dbReference>
<evidence type="ECO:0000256" key="1">
    <source>
        <dbReference type="ARBA" id="ARBA00023004"/>
    </source>
</evidence>
<protein>
    <submittedName>
        <fullName evidence="3">Ferrous iron transport protein A</fullName>
    </submittedName>
</protein>
<evidence type="ECO:0000313" key="3">
    <source>
        <dbReference type="EMBL" id="SHH77466.1"/>
    </source>
</evidence>
<dbReference type="GO" id="GO:0046914">
    <property type="term" value="F:transition metal ion binding"/>
    <property type="evidence" value="ECO:0007669"/>
    <property type="project" value="InterPro"/>
</dbReference>
<evidence type="ECO:0000259" key="2">
    <source>
        <dbReference type="SMART" id="SM00899"/>
    </source>
</evidence>
<dbReference type="Pfam" id="PF04023">
    <property type="entry name" value="FeoA"/>
    <property type="match status" value="1"/>
</dbReference>
<evidence type="ECO:0000313" key="4">
    <source>
        <dbReference type="Proteomes" id="UP000183967"/>
    </source>
</evidence>
<dbReference type="InterPro" id="IPR007167">
    <property type="entry name" value="Fe-transptr_FeoA-like"/>
</dbReference>
<dbReference type="RefSeq" id="WP_073197472.1">
    <property type="nucleotide sequence ID" value="NZ_FQXO01000069.1"/>
</dbReference>
<name>A0A1M5VQD3_9FIRM</name>
<dbReference type="AlphaFoldDB" id="A0A1M5VQD3"/>
<dbReference type="InterPro" id="IPR038157">
    <property type="entry name" value="FeoA_core_dom"/>
</dbReference>
<dbReference type="SMART" id="SM00899">
    <property type="entry name" value="FeoA"/>
    <property type="match status" value="1"/>
</dbReference>
<sequence>MDKTQGNSKTIPAVKMKSGEEGIIAELDTDSKSILRKLMAMGILPGMKLKMIQTFPSYVFQVGYTQVAVDKEIASVILINKN</sequence>
<gene>
    <name evidence="3" type="ORF">SAMN02745135_02066</name>
</gene>
<keyword evidence="1" id="KW-0408">Iron</keyword>
<accession>A0A1M5VQD3</accession>
<dbReference type="Gene3D" id="2.30.30.90">
    <property type="match status" value="1"/>
</dbReference>
<organism evidence="3 4">
    <name type="scientific">Caloranaerobacter azorensis DSM 13643</name>
    <dbReference type="NCBI Taxonomy" id="1121264"/>
    <lineage>
        <taxon>Bacteria</taxon>
        <taxon>Bacillati</taxon>
        <taxon>Bacillota</taxon>
        <taxon>Tissierellia</taxon>
        <taxon>Tissierellales</taxon>
        <taxon>Thermohalobacteraceae</taxon>
        <taxon>Caloranaerobacter</taxon>
    </lineage>
</organism>
<dbReference type="OrthoDB" id="532181at2"/>
<reference evidence="4" key="1">
    <citation type="submission" date="2016-11" db="EMBL/GenBank/DDBJ databases">
        <authorList>
            <person name="Varghese N."/>
            <person name="Submissions S."/>
        </authorList>
    </citation>
    <scope>NUCLEOTIDE SEQUENCE [LARGE SCALE GENOMIC DNA]</scope>
    <source>
        <strain evidence="4">DSM 13643</strain>
    </source>
</reference>
<feature type="domain" description="Ferrous iron transporter FeoA-like" evidence="2">
    <location>
        <begin position="11"/>
        <end position="81"/>
    </location>
</feature>
<proteinExistence type="predicted"/>
<keyword evidence="4" id="KW-1185">Reference proteome</keyword>
<dbReference type="SUPFAM" id="SSF50037">
    <property type="entry name" value="C-terminal domain of transcriptional repressors"/>
    <property type="match status" value="1"/>
</dbReference>
<dbReference type="InterPro" id="IPR008988">
    <property type="entry name" value="Transcriptional_repressor_C"/>
</dbReference>